<dbReference type="InterPro" id="IPR037066">
    <property type="entry name" value="Plug_dom_sf"/>
</dbReference>
<keyword evidence="4" id="KW-0812">Transmembrane</keyword>
<keyword evidence="7" id="KW-0998">Cell outer membrane</keyword>
<dbReference type="InterPro" id="IPR012910">
    <property type="entry name" value="Plug_dom"/>
</dbReference>
<keyword evidence="3" id="KW-1134">Transmembrane beta strand</keyword>
<keyword evidence="5" id="KW-0732">Signal</keyword>
<dbReference type="Pfam" id="PF07715">
    <property type="entry name" value="Plug"/>
    <property type="match status" value="1"/>
</dbReference>
<evidence type="ECO:0000256" key="4">
    <source>
        <dbReference type="ARBA" id="ARBA00022692"/>
    </source>
</evidence>
<evidence type="ECO:0000313" key="9">
    <source>
        <dbReference type="EMBL" id="SHE46208.1"/>
    </source>
</evidence>
<dbReference type="GO" id="GO:0009279">
    <property type="term" value="C:cell outer membrane"/>
    <property type="evidence" value="ECO:0007669"/>
    <property type="project" value="UniProtKB-SubCell"/>
</dbReference>
<dbReference type="Gene3D" id="2.40.170.20">
    <property type="entry name" value="TonB-dependent receptor, beta-barrel domain"/>
    <property type="match status" value="1"/>
</dbReference>
<reference evidence="9 10" key="1">
    <citation type="submission" date="2016-11" db="EMBL/GenBank/DDBJ databases">
        <authorList>
            <person name="Jaros S."/>
            <person name="Januszkiewicz K."/>
            <person name="Wedrychowicz H."/>
        </authorList>
    </citation>
    <scope>NUCLEOTIDE SEQUENCE [LARGE SCALE GENOMIC DNA]</scope>
    <source>
        <strain evidence="9 10">DSM 26910</strain>
    </source>
</reference>
<keyword evidence="9" id="KW-0675">Receptor</keyword>
<evidence type="ECO:0000256" key="1">
    <source>
        <dbReference type="ARBA" id="ARBA00004571"/>
    </source>
</evidence>
<keyword evidence="2" id="KW-0813">Transport</keyword>
<evidence type="ECO:0000256" key="7">
    <source>
        <dbReference type="ARBA" id="ARBA00023237"/>
    </source>
</evidence>
<evidence type="ECO:0000256" key="2">
    <source>
        <dbReference type="ARBA" id="ARBA00022448"/>
    </source>
</evidence>
<evidence type="ECO:0000259" key="8">
    <source>
        <dbReference type="Pfam" id="PF07715"/>
    </source>
</evidence>
<organism evidence="9 10">
    <name type="scientific">Mariniphaga anaerophila</name>
    <dbReference type="NCBI Taxonomy" id="1484053"/>
    <lineage>
        <taxon>Bacteria</taxon>
        <taxon>Pseudomonadati</taxon>
        <taxon>Bacteroidota</taxon>
        <taxon>Bacteroidia</taxon>
        <taxon>Marinilabiliales</taxon>
        <taxon>Prolixibacteraceae</taxon>
        <taxon>Mariniphaga</taxon>
    </lineage>
</organism>
<dbReference type="EMBL" id="FQUM01000001">
    <property type="protein sequence ID" value="SHE46208.1"/>
    <property type="molecule type" value="Genomic_DNA"/>
</dbReference>
<dbReference type="GO" id="GO:0015344">
    <property type="term" value="F:siderophore uptake transmembrane transporter activity"/>
    <property type="evidence" value="ECO:0007669"/>
    <property type="project" value="TreeGrafter"/>
</dbReference>
<proteinExistence type="predicted"/>
<comment type="subcellular location">
    <subcellularLocation>
        <location evidence="1">Cell outer membrane</location>
        <topology evidence="1">Multi-pass membrane protein</topology>
    </subcellularLocation>
</comment>
<evidence type="ECO:0000256" key="5">
    <source>
        <dbReference type="ARBA" id="ARBA00022729"/>
    </source>
</evidence>
<dbReference type="Gene3D" id="2.170.130.10">
    <property type="entry name" value="TonB-dependent receptor, plug domain"/>
    <property type="match status" value="1"/>
</dbReference>
<evidence type="ECO:0000256" key="6">
    <source>
        <dbReference type="ARBA" id="ARBA00023136"/>
    </source>
</evidence>
<dbReference type="InterPro" id="IPR039426">
    <property type="entry name" value="TonB-dep_rcpt-like"/>
</dbReference>
<dbReference type="GO" id="GO:0044718">
    <property type="term" value="P:siderophore transmembrane transport"/>
    <property type="evidence" value="ECO:0007669"/>
    <property type="project" value="TreeGrafter"/>
</dbReference>
<keyword evidence="10" id="KW-1185">Reference proteome</keyword>
<feature type="domain" description="TonB-dependent receptor plug" evidence="8">
    <location>
        <begin position="46"/>
        <end position="139"/>
    </location>
</feature>
<sequence length="662" mass="76880">MFYVKHLGIVVLLLAVTNVFSQSRLDSVQRLNEIVVIAKRYKEIIPAQTLKGAELEQLNSFSVADAIRFFSGVQIKDYGGVGGIKTVNIRSMGTNHMGVFYNGIQLGNAQNGQIDLGKFSLENVEEISLYNGQKSEIFQSAKEFGSAGSIYLTTKRPRFEKGKDTNVKASMRTGSFGLFNPSVLYEYKISEKINTTFNVEWINANGKYKFRYRRVTPSGELAYDTTATRQNGDIDAVRMEGSLNGYLESGMWKVHVYHYASERGIPGAIVNNVWRRGERLWDNNSFVQGVYQQDLTPNFSSKVNVKYAADVTHYINNDDKLIHVDNIYKQKEAYFSWANKYALRRNWDVSMAYDFQWNGLSEFVDVSRVTHWLSAATAFTVADQLKIQASILETLVNEEDRQRDDVPNKQVFTPAVFMSYQPFKKHEIVFRTFYKKSFRMPTFNDLYYTDMGNAFLRPEYAEQYNIGVLYDTNPQKQWFESFHFGVDAYYNYVKDKIVAYPKGQQFRWTMLNLGEVDIRGVDLTTMATFLLPKDLKLTGKLQYTYQEAIDITNHADTYYRHQIPYIPWHSGSAIAMLAWRNWSMNYSFIYVGERYNQQENIRYNYTQPWYTSDVSFSKQMKLNSLLLKFSAEINNLLSQDYDVILNYPMPKRNYRFLVSIEI</sequence>
<name>A0A1M4TP53_9BACT</name>
<evidence type="ECO:0000313" key="10">
    <source>
        <dbReference type="Proteomes" id="UP000184164"/>
    </source>
</evidence>
<dbReference type="STRING" id="1484053.SAMN05444274_101419"/>
<keyword evidence="6" id="KW-0472">Membrane</keyword>
<protein>
    <submittedName>
        <fullName evidence="9">Outer membrane cobalamin receptor protein</fullName>
    </submittedName>
</protein>
<dbReference type="PANTHER" id="PTHR30069">
    <property type="entry name" value="TONB-DEPENDENT OUTER MEMBRANE RECEPTOR"/>
    <property type="match status" value="1"/>
</dbReference>
<accession>A0A1M4TP53</accession>
<dbReference type="PANTHER" id="PTHR30069:SF29">
    <property type="entry name" value="HEMOGLOBIN AND HEMOGLOBIN-HAPTOGLOBIN-BINDING PROTEIN 1-RELATED"/>
    <property type="match status" value="1"/>
</dbReference>
<dbReference type="OrthoDB" id="9762903at2"/>
<dbReference type="InterPro" id="IPR036942">
    <property type="entry name" value="Beta-barrel_TonB_sf"/>
</dbReference>
<evidence type="ECO:0000256" key="3">
    <source>
        <dbReference type="ARBA" id="ARBA00022452"/>
    </source>
</evidence>
<dbReference type="SUPFAM" id="SSF56935">
    <property type="entry name" value="Porins"/>
    <property type="match status" value="1"/>
</dbReference>
<dbReference type="AlphaFoldDB" id="A0A1M4TP53"/>
<gene>
    <name evidence="9" type="ORF">SAMN05444274_101419</name>
</gene>
<dbReference type="RefSeq" id="WP_072998460.1">
    <property type="nucleotide sequence ID" value="NZ_FQUM01000001.1"/>
</dbReference>
<dbReference type="Proteomes" id="UP000184164">
    <property type="component" value="Unassembled WGS sequence"/>
</dbReference>